<proteinExistence type="predicted"/>
<protein>
    <submittedName>
        <fullName evidence="1">Uncharacterized protein</fullName>
    </submittedName>
</protein>
<reference evidence="1" key="1">
    <citation type="submission" date="2022-03" db="EMBL/GenBank/DDBJ databases">
        <title>Sea Food Isolates.</title>
        <authorList>
            <person name="Li c."/>
        </authorList>
    </citation>
    <scope>NUCLEOTIDE SEQUENCE</scope>
    <source>
        <strain evidence="1">19NY03SH02</strain>
    </source>
</reference>
<name>A0AAU6V9Y7_UNCXX</name>
<accession>A0AAU6V9Y7</accession>
<evidence type="ECO:0000313" key="1">
    <source>
        <dbReference type="EMBL" id="XAG82179.1"/>
    </source>
</evidence>
<dbReference type="EMBL" id="CP095354">
    <property type="protein sequence ID" value="XAG82179.1"/>
    <property type="molecule type" value="Genomic_DNA"/>
</dbReference>
<dbReference type="AlphaFoldDB" id="A0AAU6V9Y7"/>
<sequence>MLHLEIAVAPEQVRTLADLNLLEARIGFDKGAVLSRFPSKWFRLVANNLADVEGHVDRATEKLKRIKESRLVGFGRAFDGENWSMAAQRSHQVQPFHRVIDGVSDERPYFINDLQQMGDMDFQFQTQYPRDAHSLAKAARALLTDAEKVTLFDNFICPTRVGCVKTLTEMMQLCTKADVEFHVFAEEDKKPLRQQRDKALEDLKARLPAHIKLYWYWLDDNGSGYLHQRGLFTAKGGLIYDRGFEEPNDRLQIQVLTDITPMPQRGLEAKARDFNPAQLGPELALVGIPWKSYP</sequence>
<gene>
    <name evidence="1" type="ORF">MRN14_06200</name>
</gene>
<organism evidence="1">
    <name type="scientific">bacterium 19NY03SH02</name>
    <dbReference type="NCBI Taxonomy" id="2920631"/>
    <lineage>
        <taxon>Bacteria</taxon>
    </lineage>
</organism>